<organism evidence="1 2">
    <name type="scientific">Xenopus laevis</name>
    <name type="common">African clawed frog</name>
    <dbReference type="NCBI Taxonomy" id="8355"/>
    <lineage>
        <taxon>Eukaryota</taxon>
        <taxon>Metazoa</taxon>
        <taxon>Chordata</taxon>
        <taxon>Craniata</taxon>
        <taxon>Vertebrata</taxon>
        <taxon>Euteleostomi</taxon>
        <taxon>Amphibia</taxon>
        <taxon>Batrachia</taxon>
        <taxon>Anura</taxon>
        <taxon>Pipoidea</taxon>
        <taxon>Pipidae</taxon>
        <taxon>Xenopodinae</taxon>
        <taxon>Xenopus</taxon>
        <taxon>Xenopus</taxon>
    </lineage>
</organism>
<dbReference type="EMBL" id="CM004476">
    <property type="protein sequence ID" value="OCT75585.1"/>
    <property type="molecule type" value="Genomic_DNA"/>
</dbReference>
<sequence>MLSNNIAIPSKPKTTIIDNNSANLKTFKCKFSSMRNSKTRVFAILKLVQGCNYRESRLCGCRGAHEL</sequence>
<accession>A0A974CMX2</accession>
<gene>
    <name evidence="1" type="ORF">XELAEV_18030767mg</name>
</gene>
<reference evidence="2" key="1">
    <citation type="journal article" date="2016" name="Nature">
        <title>Genome evolution in the allotetraploid frog Xenopus laevis.</title>
        <authorList>
            <person name="Session A.M."/>
            <person name="Uno Y."/>
            <person name="Kwon T."/>
            <person name="Chapman J.A."/>
            <person name="Toyoda A."/>
            <person name="Takahashi S."/>
            <person name="Fukui A."/>
            <person name="Hikosaka A."/>
            <person name="Suzuki A."/>
            <person name="Kondo M."/>
            <person name="van Heeringen S.J."/>
            <person name="Quigley I."/>
            <person name="Heinz S."/>
            <person name="Ogino H."/>
            <person name="Ochi H."/>
            <person name="Hellsten U."/>
            <person name="Lyons J.B."/>
            <person name="Simakov O."/>
            <person name="Putnam N."/>
            <person name="Stites J."/>
            <person name="Kuroki Y."/>
            <person name="Tanaka T."/>
            <person name="Michiue T."/>
            <person name="Watanabe M."/>
            <person name="Bogdanovic O."/>
            <person name="Lister R."/>
            <person name="Georgiou G."/>
            <person name="Paranjpe S.S."/>
            <person name="van Kruijsbergen I."/>
            <person name="Shu S."/>
            <person name="Carlson J."/>
            <person name="Kinoshita T."/>
            <person name="Ohta Y."/>
            <person name="Mawaribuchi S."/>
            <person name="Jenkins J."/>
            <person name="Grimwood J."/>
            <person name="Schmutz J."/>
            <person name="Mitros T."/>
            <person name="Mozaffari S.V."/>
            <person name="Suzuki Y."/>
            <person name="Haramoto Y."/>
            <person name="Yamamoto T.S."/>
            <person name="Takagi C."/>
            <person name="Heald R."/>
            <person name="Miller K."/>
            <person name="Haudenschild C."/>
            <person name="Kitzman J."/>
            <person name="Nakayama T."/>
            <person name="Izutsu Y."/>
            <person name="Robert J."/>
            <person name="Fortriede J."/>
            <person name="Burns K."/>
            <person name="Lotay V."/>
            <person name="Karimi K."/>
            <person name="Yasuoka Y."/>
            <person name="Dichmann D.S."/>
            <person name="Flajnik M.F."/>
            <person name="Houston D.W."/>
            <person name="Shendure J."/>
            <person name="DuPasquier L."/>
            <person name="Vize P.D."/>
            <person name="Zorn A.M."/>
            <person name="Ito M."/>
            <person name="Marcotte E.M."/>
            <person name="Wallingford J.B."/>
            <person name="Ito Y."/>
            <person name="Asashima M."/>
            <person name="Ueno N."/>
            <person name="Matsuda Y."/>
            <person name="Veenstra G.J."/>
            <person name="Fujiyama A."/>
            <person name="Harland R.M."/>
            <person name="Taira M."/>
            <person name="Rokhsar D.S."/>
        </authorList>
    </citation>
    <scope>NUCLEOTIDE SEQUENCE [LARGE SCALE GENOMIC DNA]</scope>
    <source>
        <strain evidence="2">J</strain>
    </source>
</reference>
<protein>
    <submittedName>
        <fullName evidence="1">Uncharacterized protein</fullName>
    </submittedName>
</protein>
<proteinExistence type="predicted"/>
<name>A0A974CMX2_XENLA</name>
<dbReference type="AlphaFoldDB" id="A0A974CMX2"/>
<evidence type="ECO:0000313" key="2">
    <source>
        <dbReference type="Proteomes" id="UP000694892"/>
    </source>
</evidence>
<evidence type="ECO:0000313" key="1">
    <source>
        <dbReference type="EMBL" id="OCT75585.1"/>
    </source>
</evidence>
<dbReference type="Proteomes" id="UP000694892">
    <property type="component" value="Chromosome 6L"/>
</dbReference>